<dbReference type="InterPro" id="IPR009000">
    <property type="entry name" value="Transl_B-barrel_sf"/>
</dbReference>
<dbReference type="Gene3D" id="3.30.980.10">
    <property type="entry name" value="Threonyl-trna Synthetase, Chain A, domain 2"/>
    <property type="match status" value="1"/>
</dbReference>
<name>A6LLH7_THEM4</name>
<dbReference type="InterPro" id="IPR018163">
    <property type="entry name" value="Thr/Ala-tRNA-synth_IIc_edit"/>
</dbReference>
<reference evidence="6 7" key="2">
    <citation type="journal article" date="2009" name="Proc. Natl. Acad. Sci. U.S.A.">
        <title>On the chimeric nature, thermophilic origin, and phylogenetic placement of the Thermotogales.</title>
        <authorList>
            <person name="Zhaxybayeva O."/>
            <person name="Swithers K.S."/>
            <person name="Lapierre P."/>
            <person name="Fournier G.P."/>
            <person name="Bickhart D.M."/>
            <person name="DeBoy R.T."/>
            <person name="Nelson K.E."/>
            <person name="Nesbo C.L."/>
            <person name="Doolittle W.F."/>
            <person name="Gogarten J.P."/>
            <person name="Noll K.M."/>
        </authorList>
    </citation>
    <scope>NUCLEOTIDE SEQUENCE [LARGE SCALE GENOMIC DNA]</scope>
    <source>
        <strain evidence="7">DSM 12029 / CIP 104789 / BI429</strain>
    </source>
</reference>
<dbReference type="InterPro" id="IPR012947">
    <property type="entry name" value="tRNA_SAD"/>
</dbReference>
<dbReference type="SUPFAM" id="SSF50447">
    <property type="entry name" value="Translation proteins"/>
    <property type="match status" value="1"/>
</dbReference>
<keyword evidence="6" id="KW-0436">Ligase</keyword>
<dbReference type="AlphaFoldDB" id="A6LLH7"/>
<dbReference type="EMBL" id="CP000716">
    <property type="protein sequence ID" value="ABR30778.1"/>
    <property type="molecule type" value="Genomic_DNA"/>
</dbReference>
<dbReference type="GO" id="GO:0004813">
    <property type="term" value="F:alanine-tRNA ligase activity"/>
    <property type="evidence" value="ECO:0007669"/>
    <property type="project" value="InterPro"/>
</dbReference>
<feature type="domain" description="Alanyl-transfer RNA synthetases family profile" evidence="5">
    <location>
        <begin position="1"/>
        <end position="225"/>
    </location>
</feature>
<comment type="subcellular location">
    <subcellularLocation>
        <location evidence="2">Cytoplasm</location>
    </subcellularLocation>
</comment>
<dbReference type="GO" id="GO:0005737">
    <property type="term" value="C:cytoplasm"/>
    <property type="evidence" value="ECO:0007669"/>
    <property type="project" value="UniProtKB-SubCell"/>
</dbReference>
<dbReference type="GO" id="GO:0003676">
    <property type="term" value="F:nucleic acid binding"/>
    <property type="evidence" value="ECO:0007669"/>
    <property type="project" value="InterPro"/>
</dbReference>
<dbReference type="Gene3D" id="2.40.30.130">
    <property type="match status" value="1"/>
</dbReference>
<keyword evidence="4" id="KW-0862">Zinc</keyword>
<evidence type="ECO:0000256" key="2">
    <source>
        <dbReference type="ARBA" id="ARBA00004496"/>
    </source>
</evidence>
<organism evidence="6 7">
    <name type="scientific">Thermosipho melanesiensis (strain DSM 12029 / CIP 104789 / BI429)</name>
    <dbReference type="NCBI Taxonomy" id="391009"/>
    <lineage>
        <taxon>Bacteria</taxon>
        <taxon>Thermotogati</taxon>
        <taxon>Thermotogota</taxon>
        <taxon>Thermotogae</taxon>
        <taxon>Thermotogales</taxon>
        <taxon>Fervidobacteriaceae</taxon>
        <taxon>Thermosipho</taxon>
    </lineage>
</organism>
<sequence>MEVFVEKVEKEGDRYYAISSNSPFYVDYKGGQLGDRGYIGNSRVLRVFEKDGKIYHEIDREIEEGSYEIEIDEEHRNFVKAHHTAQHILSAALHEIAEINTVGFRMGFEYTTVDLDVPFVNDMVLKEAEELSNDVVKRCINVEEVLVDREDVGRFKLRKPLSEKVEGKVRIIKIGEFDYSPCGGFHVKNTGEIGVIKVLKQEKIKGNLTRLYFVASSLALKYFWKYNNILRNISKTLTSSISEIEEKVSKTLDELKMCATKVDKLSSELAKYKVKELKKKGNVYYLEGERNILRYIPKYFDKEGALLVLYDGRSYNFTSTGGYNVKKIIEQLKNIYGGSGGGSKVKGNYVSDIDFNRLLEVLV</sequence>
<keyword evidence="6" id="KW-0030">Aminoacyl-tRNA synthetase</keyword>
<evidence type="ECO:0000313" key="6">
    <source>
        <dbReference type="EMBL" id="ABR30778.1"/>
    </source>
</evidence>
<dbReference type="GO" id="GO:0002161">
    <property type="term" value="F:aminoacyl-tRNA deacylase activity"/>
    <property type="evidence" value="ECO:0007669"/>
    <property type="project" value="UniProtKB-ARBA"/>
</dbReference>
<dbReference type="GO" id="GO:0005524">
    <property type="term" value="F:ATP binding"/>
    <property type="evidence" value="ECO:0007669"/>
    <property type="project" value="InterPro"/>
</dbReference>
<dbReference type="PANTHER" id="PTHR43462">
    <property type="entry name" value="ALANYL-TRNA EDITING PROTEIN"/>
    <property type="match status" value="1"/>
</dbReference>
<dbReference type="GO" id="GO:0046872">
    <property type="term" value="F:metal ion binding"/>
    <property type="evidence" value="ECO:0007669"/>
    <property type="project" value="UniProtKB-KW"/>
</dbReference>
<keyword evidence="3" id="KW-0479">Metal-binding</keyword>
<dbReference type="KEGG" id="tme:Tmel_0917"/>
<dbReference type="STRING" id="391009.Tmel_0917"/>
<dbReference type="SMART" id="SM00863">
    <property type="entry name" value="tRNA_SAD"/>
    <property type="match status" value="1"/>
</dbReference>
<dbReference type="InterPro" id="IPR018165">
    <property type="entry name" value="Ala-tRNA-synth_IIc_core"/>
</dbReference>
<dbReference type="OrthoDB" id="9812949at2"/>
<dbReference type="Pfam" id="PF07973">
    <property type="entry name" value="tRNA_SAD"/>
    <property type="match status" value="1"/>
</dbReference>
<dbReference type="Proteomes" id="UP000001110">
    <property type="component" value="Chromosome"/>
</dbReference>
<comment type="cofactor">
    <cofactor evidence="1">
        <name>Zn(2+)</name>
        <dbReference type="ChEBI" id="CHEBI:29105"/>
    </cofactor>
</comment>
<gene>
    <name evidence="6" type="ordered locus">Tmel_0917</name>
</gene>
<accession>A6LLH7</accession>
<protein>
    <submittedName>
        <fullName evidence="6">Threonyl/alanyl tRNA synthetase, SAD</fullName>
    </submittedName>
</protein>
<dbReference type="InterPro" id="IPR051335">
    <property type="entry name" value="Alanyl-tRNA_Editing_Enzymes"/>
</dbReference>
<evidence type="ECO:0000256" key="1">
    <source>
        <dbReference type="ARBA" id="ARBA00001947"/>
    </source>
</evidence>
<dbReference type="GO" id="GO:0006419">
    <property type="term" value="P:alanyl-tRNA aminoacylation"/>
    <property type="evidence" value="ECO:0007669"/>
    <property type="project" value="InterPro"/>
</dbReference>
<evidence type="ECO:0000313" key="7">
    <source>
        <dbReference type="Proteomes" id="UP000001110"/>
    </source>
</evidence>
<evidence type="ECO:0000256" key="3">
    <source>
        <dbReference type="ARBA" id="ARBA00022723"/>
    </source>
</evidence>
<evidence type="ECO:0000259" key="5">
    <source>
        <dbReference type="PROSITE" id="PS50860"/>
    </source>
</evidence>
<dbReference type="SUPFAM" id="SSF55186">
    <property type="entry name" value="ThrRS/AlaRS common domain"/>
    <property type="match status" value="1"/>
</dbReference>
<dbReference type="HOGENOM" id="CLU_004485_7_2_0"/>
<dbReference type="PANTHER" id="PTHR43462:SF1">
    <property type="entry name" value="ALANYL-TRNA EDITING PROTEIN AARSD1"/>
    <property type="match status" value="1"/>
</dbReference>
<dbReference type="PROSITE" id="PS50860">
    <property type="entry name" value="AA_TRNA_LIGASE_II_ALA"/>
    <property type="match status" value="1"/>
</dbReference>
<proteinExistence type="predicted"/>
<reference evidence="6 7" key="1">
    <citation type="submission" date="2007-05" db="EMBL/GenBank/DDBJ databases">
        <title>Complete sequence of Thermosipho melanesiensis BI429.</title>
        <authorList>
            <consortium name="US DOE Joint Genome Institute"/>
            <person name="Copeland A."/>
            <person name="Lucas S."/>
            <person name="Lapidus A."/>
            <person name="Barry K."/>
            <person name="Glavina del Rio T."/>
            <person name="Dalin E."/>
            <person name="Tice H."/>
            <person name="Pitluck S."/>
            <person name="Chertkov O."/>
            <person name="Brettin T."/>
            <person name="Bruce D."/>
            <person name="Detter J.C."/>
            <person name="Han C."/>
            <person name="Schmutz J."/>
            <person name="Larimer F."/>
            <person name="Land M."/>
            <person name="Hauser L."/>
            <person name="Kyrpides N."/>
            <person name="Mikhailova N."/>
            <person name="Nelson K."/>
            <person name="Gogarten J.P."/>
            <person name="Noll K."/>
            <person name="Richardson P."/>
        </authorList>
    </citation>
    <scope>NUCLEOTIDE SEQUENCE [LARGE SCALE GENOMIC DNA]</scope>
    <source>
        <strain evidence="7">DSM 12029 / CIP 104789 / BI429</strain>
    </source>
</reference>
<dbReference type="eggNOG" id="COG2872">
    <property type="taxonomic scope" value="Bacteria"/>
</dbReference>
<evidence type="ECO:0000256" key="4">
    <source>
        <dbReference type="ARBA" id="ARBA00022833"/>
    </source>
</evidence>